<feature type="region of interest" description="Disordered" evidence="1">
    <location>
        <begin position="158"/>
        <end position="178"/>
    </location>
</feature>
<reference evidence="2" key="1">
    <citation type="submission" date="2024-02" db="EMBL/GenBank/DDBJ databases">
        <authorList>
            <consortium name="ELIXIR-Norway"/>
            <consortium name="Elixir Norway"/>
        </authorList>
    </citation>
    <scope>NUCLEOTIDE SEQUENCE</scope>
</reference>
<evidence type="ECO:0000313" key="2">
    <source>
        <dbReference type="EMBL" id="CAK9258724.1"/>
    </source>
</evidence>
<protein>
    <submittedName>
        <fullName evidence="2">Uncharacterized protein</fullName>
    </submittedName>
</protein>
<gene>
    <name evidence="2" type="ORF">CSSPJE1EN1_LOCUS4202</name>
</gene>
<organism evidence="2 3">
    <name type="scientific">Sphagnum jensenii</name>
    <dbReference type="NCBI Taxonomy" id="128206"/>
    <lineage>
        <taxon>Eukaryota</taxon>
        <taxon>Viridiplantae</taxon>
        <taxon>Streptophyta</taxon>
        <taxon>Embryophyta</taxon>
        <taxon>Bryophyta</taxon>
        <taxon>Sphagnophytina</taxon>
        <taxon>Sphagnopsida</taxon>
        <taxon>Sphagnales</taxon>
        <taxon>Sphagnaceae</taxon>
        <taxon>Sphagnum</taxon>
    </lineage>
</organism>
<sequence length="273" mass="30177">MKSFEVLRNSQWQRPGKEKYIATLPGVWNSLSTQSSSSFAVGDELSVAVAPALNSSQREHLEEVTVLALKVDGTKDLVVPVAQMEVLPRLEPTSCSKDYMLCDLKEIHRETVLSVEKIFSPIEGAGDNPRGSSCENLEAFCEDETLQLRLKTEVSSEQNLATVPPYRPPEQQQSSSVSDGQWVNVLLDSVLRLPSSEIVSVAEGGRKSRDSILLTNSSHDVTQDCNISSAQQFQVGCYDEECSLPGRANMTLMEQLLAVRYSQDVRHNLQLGF</sequence>
<proteinExistence type="predicted"/>
<dbReference type="EMBL" id="OZ020106">
    <property type="protein sequence ID" value="CAK9258724.1"/>
    <property type="molecule type" value="Genomic_DNA"/>
</dbReference>
<accession>A0ABP0VW58</accession>
<evidence type="ECO:0000256" key="1">
    <source>
        <dbReference type="SAM" id="MobiDB-lite"/>
    </source>
</evidence>
<evidence type="ECO:0000313" key="3">
    <source>
        <dbReference type="Proteomes" id="UP001497444"/>
    </source>
</evidence>
<name>A0ABP0VW58_9BRYO</name>
<dbReference type="Proteomes" id="UP001497444">
    <property type="component" value="Chromosome 11"/>
</dbReference>
<keyword evidence="3" id="KW-1185">Reference proteome</keyword>